<evidence type="ECO:0000256" key="1">
    <source>
        <dbReference type="ARBA" id="ARBA00004167"/>
    </source>
</evidence>
<keyword evidence="8" id="KW-0325">Glycoprotein</keyword>
<dbReference type="Pfam" id="PF08205">
    <property type="entry name" value="C2-set_2"/>
    <property type="match status" value="2"/>
</dbReference>
<protein>
    <recommendedName>
        <fullName evidence="9">Ig-like domain-containing protein</fullName>
    </recommendedName>
</protein>
<dbReference type="InterPro" id="IPR040012">
    <property type="entry name" value="CD200R"/>
</dbReference>
<dbReference type="Bgee" id="ENSLOCG00000009347">
    <property type="expression patterns" value="Expressed in zone of skin and 7 other cell types or tissues"/>
</dbReference>
<feature type="domain" description="Ig-like" evidence="9">
    <location>
        <begin position="6"/>
        <end position="93"/>
    </location>
</feature>
<evidence type="ECO:0000256" key="4">
    <source>
        <dbReference type="ARBA" id="ARBA00022989"/>
    </source>
</evidence>
<organism evidence="10 11">
    <name type="scientific">Lepisosteus oculatus</name>
    <name type="common">Spotted gar</name>
    <dbReference type="NCBI Taxonomy" id="7918"/>
    <lineage>
        <taxon>Eukaryota</taxon>
        <taxon>Metazoa</taxon>
        <taxon>Chordata</taxon>
        <taxon>Craniata</taxon>
        <taxon>Vertebrata</taxon>
        <taxon>Euteleostomi</taxon>
        <taxon>Actinopterygii</taxon>
        <taxon>Neopterygii</taxon>
        <taxon>Holostei</taxon>
        <taxon>Semionotiformes</taxon>
        <taxon>Lepisosteidae</taxon>
        <taxon>Lepisosteus</taxon>
    </lineage>
</organism>
<dbReference type="GO" id="GO:0038023">
    <property type="term" value="F:signaling receptor activity"/>
    <property type="evidence" value="ECO:0007669"/>
    <property type="project" value="InterPro"/>
</dbReference>
<dbReference type="InterPro" id="IPR036179">
    <property type="entry name" value="Ig-like_dom_sf"/>
</dbReference>
<keyword evidence="11" id="KW-1185">Reference proteome</keyword>
<dbReference type="Gene3D" id="2.60.40.10">
    <property type="entry name" value="Immunoglobulins"/>
    <property type="match status" value="2"/>
</dbReference>
<evidence type="ECO:0000256" key="7">
    <source>
        <dbReference type="ARBA" id="ARBA00023170"/>
    </source>
</evidence>
<evidence type="ECO:0000256" key="6">
    <source>
        <dbReference type="ARBA" id="ARBA00023157"/>
    </source>
</evidence>
<comment type="subcellular location">
    <subcellularLocation>
        <location evidence="1">Membrane</location>
        <topology evidence="1">Single-pass membrane protein</topology>
    </subcellularLocation>
</comment>
<sequence>SVIVPPSIWTVMSDRTDHKVIECSALNSIPAANISWLLPDSLTGHVSYNSTDNNGTQSVKAFLQIPACLHKEHTITCEIEHPALKQKEMRNITVPPCFAPYITVQTGKACEKGREYTTVECIAITSKPAANISWTQVKNSTEEFRTGHVTHQNGTETVSSTFRVPTHLLSGQDIVCVVEHPALLTVERRTIRLPSTTSPAIKVFLLTLKNTPRMLAICEYVGSLDVNITWLLPGNNTGDVSFT</sequence>
<dbReference type="GO" id="GO:0009986">
    <property type="term" value="C:cell surface"/>
    <property type="evidence" value="ECO:0007669"/>
    <property type="project" value="UniProtKB-ARBA"/>
</dbReference>
<reference evidence="10" key="3">
    <citation type="submission" date="2025-09" db="UniProtKB">
        <authorList>
            <consortium name="Ensembl"/>
        </authorList>
    </citation>
    <scope>IDENTIFICATION</scope>
</reference>
<evidence type="ECO:0000256" key="3">
    <source>
        <dbReference type="ARBA" id="ARBA00022692"/>
    </source>
</evidence>
<reference evidence="10" key="2">
    <citation type="submission" date="2025-08" db="UniProtKB">
        <authorList>
            <consortium name="Ensembl"/>
        </authorList>
    </citation>
    <scope>IDENTIFICATION</scope>
</reference>
<comment type="similarity">
    <text evidence="2">Belongs to the CD200R family.</text>
</comment>
<dbReference type="PANTHER" id="PTHR21462">
    <property type="entry name" value="CELL SURFACE GLYCOPROTEIN OX2 RECEPTOR PRECURSOR"/>
    <property type="match status" value="1"/>
</dbReference>
<dbReference type="Proteomes" id="UP000018468">
    <property type="component" value="Linkage group LG3"/>
</dbReference>
<evidence type="ECO:0000313" key="11">
    <source>
        <dbReference type="Proteomes" id="UP000018468"/>
    </source>
</evidence>
<keyword evidence="3" id="KW-0812">Transmembrane</keyword>
<dbReference type="GeneTree" id="ENSGT00940000170937"/>
<evidence type="ECO:0000256" key="5">
    <source>
        <dbReference type="ARBA" id="ARBA00023136"/>
    </source>
</evidence>
<feature type="domain" description="Ig-like" evidence="9">
    <location>
        <begin position="100"/>
        <end position="192"/>
    </location>
</feature>
<dbReference type="PROSITE" id="PS50835">
    <property type="entry name" value="IG_LIKE"/>
    <property type="match status" value="2"/>
</dbReference>
<accession>W5MSP4</accession>
<keyword evidence="6" id="KW-1015">Disulfide bond</keyword>
<name>W5MSP4_LEPOC</name>
<dbReference type="InterPro" id="IPR007110">
    <property type="entry name" value="Ig-like_dom"/>
</dbReference>
<dbReference type="InterPro" id="IPR013162">
    <property type="entry name" value="CD80_C2-set"/>
</dbReference>
<evidence type="ECO:0000256" key="8">
    <source>
        <dbReference type="ARBA" id="ARBA00023180"/>
    </source>
</evidence>
<evidence type="ECO:0000256" key="2">
    <source>
        <dbReference type="ARBA" id="ARBA00008215"/>
    </source>
</evidence>
<reference evidence="11" key="1">
    <citation type="submission" date="2011-12" db="EMBL/GenBank/DDBJ databases">
        <title>The Draft Genome of Lepisosteus oculatus.</title>
        <authorList>
            <consortium name="The Broad Institute Genome Assembly &amp; Analysis Group"/>
            <consortium name="Computational R&amp;D Group"/>
            <consortium name="and Sequencing Platform"/>
            <person name="Di Palma F."/>
            <person name="Alfoldi J."/>
            <person name="Johnson J."/>
            <person name="Berlin A."/>
            <person name="Gnerre S."/>
            <person name="Jaffe D."/>
            <person name="MacCallum I."/>
            <person name="Young S."/>
            <person name="Walker B.J."/>
            <person name="Lander E.S."/>
            <person name="Lindblad-Toh K."/>
        </authorList>
    </citation>
    <scope>NUCLEOTIDE SEQUENCE [LARGE SCALE GENOMIC DNA]</scope>
</reference>
<evidence type="ECO:0000313" key="10">
    <source>
        <dbReference type="Ensembl" id="ENSLOCP00000011403.1"/>
    </source>
</evidence>
<keyword evidence="5" id="KW-0472">Membrane</keyword>
<dbReference type="eggNOG" id="ENOG502R0GU">
    <property type="taxonomic scope" value="Eukaryota"/>
</dbReference>
<keyword evidence="4" id="KW-1133">Transmembrane helix</keyword>
<dbReference type="InParanoid" id="W5MSP4"/>
<dbReference type="AlphaFoldDB" id="W5MSP4"/>
<dbReference type="SUPFAM" id="SSF48726">
    <property type="entry name" value="Immunoglobulin"/>
    <property type="match status" value="2"/>
</dbReference>
<dbReference type="InterPro" id="IPR013783">
    <property type="entry name" value="Ig-like_fold"/>
</dbReference>
<dbReference type="HOGENOM" id="CLU_1140272_0_0_1"/>
<dbReference type="OMA" id="KEHTITC"/>
<dbReference type="GO" id="GO:0016020">
    <property type="term" value="C:membrane"/>
    <property type="evidence" value="ECO:0007669"/>
    <property type="project" value="UniProtKB-SubCell"/>
</dbReference>
<dbReference type="Ensembl" id="ENSLOCT00000011419.1">
    <property type="protein sequence ID" value="ENSLOCP00000011403.1"/>
    <property type="gene ID" value="ENSLOCG00000009347.1"/>
</dbReference>
<dbReference type="PANTHER" id="PTHR21462:SF2">
    <property type="entry name" value="CELL SURFACE GLYCOPROTEIN CD200 RECEPTOR 2"/>
    <property type="match status" value="1"/>
</dbReference>
<keyword evidence="7" id="KW-0675">Receptor</keyword>
<proteinExistence type="inferred from homology"/>
<dbReference type="GO" id="GO:0150077">
    <property type="term" value="P:regulation of neuroinflammatory response"/>
    <property type="evidence" value="ECO:0007669"/>
    <property type="project" value="InterPro"/>
</dbReference>
<dbReference type="EMBL" id="AHAT01013868">
    <property type="status" value="NOT_ANNOTATED_CDS"/>
    <property type="molecule type" value="Genomic_DNA"/>
</dbReference>
<evidence type="ECO:0000259" key="9">
    <source>
        <dbReference type="PROSITE" id="PS50835"/>
    </source>
</evidence>